<accession>A0A330M991</accession>
<proteinExistence type="predicted"/>
<dbReference type="EMBL" id="LS483452">
    <property type="protein sequence ID" value="SQH78023.1"/>
    <property type="molecule type" value="Genomic_DNA"/>
</dbReference>
<dbReference type="Proteomes" id="UP000250123">
    <property type="component" value="Chromosome SHEWBE"/>
</dbReference>
<name>A0A330M991_9GAMM</name>
<evidence type="ECO:0000313" key="2">
    <source>
        <dbReference type="Proteomes" id="UP000250123"/>
    </source>
</evidence>
<evidence type="ECO:0000313" key="1">
    <source>
        <dbReference type="EMBL" id="SQH78023.1"/>
    </source>
</evidence>
<gene>
    <name evidence="1" type="ORF">SHEWBE_4063</name>
</gene>
<sequence length="45" mass="5418">MEHRYSDLPRWDEPFHVYGYKTLRNPRLQALQKIDSIESILWGGT</sequence>
<protein>
    <submittedName>
        <fullName evidence="1">Uncharacterized protein</fullName>
    </submittedName>
</protein>
<dbReference type="AlphaFoldDB" id="A0A330M991"/>
<dbReference type="KEGG" id="sbk:SHEWBE_4063"/>
<organism evidence="1 2">
    <name type="scientific">Shewanella benthica</name>
    <dbReference type="NCBI Taxonomy" id="43661"/>
    <lineage>
        <taxon>Bacteria</taxon>
        <taxon>Pseudomonadati</taxon>
        <taxon>Pseudomonadota</taxon>
        <taxon>Gammaproteobacteria</taxon>
        <taxon>Alteromonadales</taxon>
        <taxon>Shewanellaceae</taxon>
        <taxon>Shewanella</taxon>
    </lineage>
</organism>
<reference evidence="2" key="1">
    <citation type="submission" date="2018-06" db="EMBL/GenBank/DDBJ databases">
        <authorList>
            <person name="Cea G.-C."/>
            <person name="William W."/>
        </authorList>
    </citation>
    <scope>NUCLEOTIDE SEQUENCE [LARGE SCALE GENOMIC DNA]</scope>
    <source>
        <strain evidence="2">DB21MT-2</strain>
    </source>
</reference>